<dbReference type="GO" id="GO:0005886">
    <property type="term" value="C:plasma membrane"/>
    <property type="evidence" value="ECO:0007669"/>
    <property type="project" value="InterPro"/>
</dbReference>
<accession>A0A365XPD2</accession>
<keyword evidence="1" id="KW-0472">Membrane</keyword>
<sequence>MSKNDHRPLNIQAYISSGALESYVFGLATPEVRSEVEQLRLLYPEVNAAIIQLQHEVENFVATYAVAPPAGLKDKVLTIITQAHTDSDISHYFSIDPAPSSNYVTIHHYWRIAAVSIIILCFAFLSSAIILAIKYKSLSQKNEIHNRALYQQLAANPDVSMIQLKSSTSDQNCSITLFWNKHTGALYALADYLPTPPNQLQFQVWAVVDNKPVNAGLMKVDNSFQKLINIPHADLFWITLEKTGGSIAPHKYNIIATAETK</sequence>
<feature type="transmembrane region" description="Helical" evidence="1">
    <location>
        <begin position="109"/>
        <end position="133"/>
    </location>
</feature>
<feature type="domain" description="Anti-sigma K factor RskA C-terminal" evidence="2">
    <location>
        <begin position="132"/>
        <end position="249"/>
    </location>
</feature>
<dbReference type="EMBL" id="QFFJ01000002">
    <property type="protein sequence ID" value="RBL88202.1"/>
    <property type="molecule type" value="Genomic_DNA"/>
</dbReference>
<dbReference type="OrthoDB" id="1420916at2"/>
<evidence type="ECO:0000256" key="1">
    <source>
        <dbReference type="SAM" id="Phobius"/>
    </source>
</evidence>
<dbReference type="InterPro" id="IPR018764">
    <property type="entry name" value="RskA_C"/>
</dbReference>
<dbReference type="PANTHER" id="PTHR37461:SF1">
    <property type="entry name" value="ANTI-SIGMA-K FACTOR RSKA"/>
    <property type="match status" value="1"/>
</dbReference>
<proteinExistence type="predicted"/>
<dbReference type="AlphaFoldDB" id="A0A365XPD2"/>
<dbReference type="Proteomes" id="UP000253410">
    <property type="component" value="Unassembled WGS sequence"/>
</dbReference>
<keyword evidence="1" id="KW-0812">Transmembrane</keyword>
<evidence type="ECO:0000313" key="3">
    <source>
        <dbReference type="EMBL" id="RBL88202.1"/>
    </source>
</evidence>
<organism evidence="3 4">
    <name type="scientific">Chitinophaga flava</name>
    <dbReference type="NCBI Taxonomy" id="2259036"/>
    <lineage>
        <taxon>Bacteria</taxon>
        <taxon>Pseudomonadati</taxon>
        <taxon>Bacteroidota</taxon>
        <taxon>Chitinophagia</taxon>
        <taxon>Chitinophagales</taxon>
        <taxon>Chitinophagaceae</taxon>
        <taxon>Chitinophaga</taxon>
    </lineage>
</organism>
<keyword evidence="4" id="KW-1185">Reference proteome</keyword>
<dbReference type="InterPro" id="IPR051474">
    <property type="entry name" value="Anti-sigma-K/W_factor"/>
</dbReference>
<evidence type="ECO:0000313" key="4">
    <source>
        <dbReference type="Proteomes" id="UP000253410"/>
    </source>
</evidence>
<dbReference type="GO" id="GO:0006417">
    <property type="term" value="P:regulation of translation"/>
    <property type="evidence" value="ECO:0007669"/>
    <property type="project" value="TreeGrafter"/>
</dbReference>
<evidence type="ECO:0000259" key="2">
    <source>
        <dbReference type="Pfam" id="PF10099"/>
    </source>
</evidence>
<reference evidence="3 4" key="1">
    <citation type="submission" date="2018-05" db="EMBL/GenBank/DDBJ databases">
        <title>Chitinophaga sp. K3CV102501T nov., isolated from isolated from a monsoon evergreen broad-leaved forest soil.</title>
        <authorList>
            <person name="Lv Y."/>
        </authorList>
    </citation>
    <scope>NUCLEOTIDE SEQUENCE [LARGE SCALE GENOMIC DNA]</scope>
    <source>
        <strain evidence="3 4">GDMCC 1.1325</strain>
    </source>
</reference>
<dbReference type="Pfam" id="PF10099">
    <property type="entry name" value="RskA_C"/>
    <property type="match status" value="1"/>
</dbReference>
<keyword evidence="1" id="KW-1133">Transmembrane helix</keyword>
<dbReference type="PANTHER" id="PTHR37461">
    <property type="entry name" value="ANTI-SIGMA-K FACTOR RSKA"/>
    <property type="match status" value="1"/>
</dbReference>
<gene>
    <name evidence="3" type="ORF">DF182_16510</name>
</gene>
<name>A0A365XPD2_9BACT</name>
<comment type="caution">
    <text evidence="3">The sequence shown here is derived from an EMBL/GenBank/DDBJ whole genome shotgun (WGS) entry which is preliminary data.</text>
</comment>
<protein>
    <recommendedName>
        <fullName evidence="2">Anti-sigma K factor RskA C-terminal domain-containing protein</fullName>
    </recommendedName>
</protein>
<dbReference type="GO" id="GO:0016989">
    <property type="term" value="F:sigma factor antagonist activity"/>
    <property type="evidence" value="ECO:0007669"/>
    <property type="project" value="TreeGrafter"/>
</dbReference>